<comment type="similarity">
    <text evidence="2 6">Belongs to the MIP/aquaporin (TC 1.A.8) family.</text>
</comment>
<feature type="transmembrane region" description="Helical" evidence="7">
    <location>
        <begin position="118"/>
        <end position="135"/>
    </location>
</feature>
<keyword evidence="10" id="KW-1185">Reference proteome</keyword>
<dbReference type="GO" id="GO:0015250">
    <property type="term" value="F:water channel activity"/>
    <property type="evidence" value="ECO:0007669"/>
    <property type="project" value="TreeGrafter"/>
</dbReference>
<dbReference type="Proteomes" id="UP000187209">
    <property type="component" value="Unassembled WGS sequence"/>
</dbReference>
<dbReference type="OrthoDB" id="204128at2759"/>
<evidence type="ECO:0000256" key="2">
    <source>
        <dbReference type="ARBA" id="ARBA00006175"/>
    </source>
</evidence>
<sequence>MLRRLFAEAVGTFLLLFAVGVSSGEPFAVGGSLLCAMCLTGFSSGAHFNPAVTTGIIFYRWQEKTLTQKDLIELLLYILVQFISAILGGLVGWAVVSYTVHFDITDGYMDAETFFGEMLYTILLVSNALVVGHLIDNPIVCGGVISMTITAGDWAIGKITGGCFNPAIGFGINIINYAKNGSHMDHTWIYVLAPLLGGILASCIARFFIEELEETKRKKAMA</sequence>
<comment type="caution">
    <text evidence="9">The sequence shown here is derived from an EMBL/GenBank/DDBJ whole genome shotgun (WGS) entry which is preliminary data.</text>
</comment>
<dbReference type="InterPro" id="IPR034294">
    <property type="entry name" value="Aquaporin_transptr"/>
</dbReference>
<dbReference type="SUPFAM" id="SSF81338">
    <property type="entry name" value="Aquaporin-like"/>
    <property type="match status" value="1"/>
</dbReference>
<feature type="transmembrane region" description="Helical" evidence="7">
    <location>
        <begin position="71"/>
        <end position="98"/>
    </location>
</feature>
<protein>
    <recommendedName>
        <fullName evidence="11">Aquaporin</fullName>
    </recommendedName>
</protein>
<evidence type="ECO:0008006" key="11">
    <source>
        <dbReference type="Google" id="ProtNLM"/>
    </source>
</evidence>
<evidence type="ECO:0000313" key="9">
    <source>
        <dbReference type="EMBL" id="OMJ70799.1"/>
    </source>
</evidence>
<evidence type="ECO:0000256" key="8">
    <source>
        <dbReference type="SAM" id="SignalP"/>
    </source>
</evidence>
<feature type="transmembrane region" description="Helical" evidence="7">
    <location>
        <begin position="34"/>
        <end position="59"/>
    </location>
</feature>
<keyword evidence="4 7" id="KW-1133">Transmembrane helix</keyword>
<dbReference type="Pfam" id="PF00230">
    <property type="entry name" value="MIP"/>
    <property type="match status" value="1"/>
</dbReference>
<dbReference type="Gene3D" id="1.20.1080.10">
    <property type="entry name" value="Glycerol uptake facilitator protein"/>
    <property type="match status" value="1"/>
</dbReference>
<organism evidence="9 10">
    <name type="scientific">Stentor coeruleus</name>
    <dbReference type="NCBI Taxonomy" id="5963"/>
    <lineage>
        <taxon>Eukaryota</taxon>
        <taxon>Sar</taxon>
        <taxon>Alveolata</taxon>
        <taxon>Ciliophora</taxon>
        <taxon>Postciliodesmatophora</taxon>
        <taxon>Heterotrichea</taxon>
        <taxon>Heterotrichida</taxon>
        <taxon>Stentoridae</taxon>
        <taxon>Stentor</taxon>
    </lineage>
</organism>
<feature type="transmembrane region" description="Helical" evidence="7">
    <location>
        <begin position="187"/>
        <end position="209"/>
    </location>
</feature>
<evidence type="ECO:0000256" key="7">
    <source>
        <dbReference type="SAM" id="Phobius"/>
    </source>
</evidence>
<evidence type="ECO:0000256" key="5">
    <source>
        <dbReference type="ARBA" id="ARBA00023136"/>
    </source>
</evidence>
<keyword evidence="8" id="KW-0732">Signal</keyword>
<reference evidence="9 10" key="1">
    <citation type="submission" date="2016-11" db="EMBL/GenBank/DDBJ databases">
        <title>The macronuclear genome of Stentor coeruleus: a giant cell with tiny introns.</title>
        <authorList>
            <person name="Slabodnick M."/>
            <person name="Ruby J.G."/>
            <person name="Reiff S.B."/>
            <person name="Swart E.C."/>
            <person name="Gosai S."/>
            <person name="Prabakaran S."/>
            <person name="Witkowska E."/>
            <person name="Larue G.E."/>
            <person name="Fisher S."/>
            <person name="Freeman R.M."/>
            <person name="Gunawardena J."/>
            <person name="Chu W."/>
            <person name="Stover N.A."/>
            <person name="Gregory B.D."/>
            <person name="Nowacki M."/>
            <person name="Derisi J."/>
            <person name="Roy S.W."/>
            <person name="Marshall W.F."/>
            <person name="Sood P."/>
        </authorList>
    </citation>
    <scope>NUCLEOTIDE SEQUENCE [LARGE SCALE GENOMIC DNA]</scope>
    <source>
        <strain evidence="9">WM001</strain>
    </source>
</reference>
<dbReference type="EMBL" id="MPUH01001053">
    <property type="protein sequence ID" value="OMJ70799.1"/>
    <property type="molecule type" value="Genomic_DNA"/>
</dbReference>
<evidence type="ECO:0000256" key="6">
    <source>
        <dbReference type="RuleBase" id="RU000477"/>
    </source>
</evidence>
<dbReference type="PRINTS" id="PR00783">
    <property type="entry name" value="MINTRINSICP"/>
</dbReference>
<evidence type="ECO:0000313" key="10">
    <source>
        <dbReference type="Proteomes" id="UP000187209"/>
    </source>
</evidence>
<dbReference type="InterPro" id="IPR023271">
    <property type="entry name" value="Aquaporin-like"/>
</dbReference>
<proteinExistence type="inferred from homology"/>
<accession>A0A1R2B221</accession>
<evidence type="ECO:0000256" key="4">
    <source>
        <dbReference type="ARBA" id="ARBA00022989"/>
    </source>
</evidence>
<feature type="transmembrane region" description="Helical" evidence="7">
    <location>
        <begin position="155"/>
        <end position="175"/>
    </location>
</feature>
<dbReference type="PANTHER" id="PTHR19139:SF199">
    <property type="entry name" value="MIP17260P"/>
    <property type="match status" value="1"/>
</dbReference>
<evidence type="ECO:0000256" key="3">
    <source>
        <dbReference type="ARBA" id="ARBA00022692"/>
    </source>
</evidence>
<comment type="subcellular location">
    <subcellularLocation>
        <location evidence="1">Membrane</location>
        <topology evidence="1">Multi-pass membrane protein</topology>
    </subcellularLocation>
</comment>
<name>A0A1R2B221_9CILI</name>
<gene>
    <name evidence="9" type="ORF">SteCoe_31148</name>
</gene>
<dbReference type="SMR" id="A0A1R2B221"/>
<feature type="signal peptide" evidence="8">
    <location>
        <begin position="1"/>
        <end position="23"/>
    </location>
</feature>
<evidence type="ECO:0000256" key="1">
    <source>
        <dbReference type="ARBA" id="ARBA00004141"/>
    </source>
</evidence>
<keyword evidence="5 7" id="KW-0472">Membrane</keyword>
<keyword evidence="3 6" id="KW-0812">Transmembrane</keyword>
<feature type="chain" id="PRO_5011983264" description="Aquaporin" evidence="8">
    <location>
        <begin position="24"/>
        <end position="222"/>
    </location>
</feature>
<keyword evidence="6" id="KW-0813">Transport</keyword>
<dbReference type="AlphaFoldDB" id="A0A1R2B221"/>
<dbReference type="InterPro" id="IPR000425">
    <property type="entry name" value="MIP"/>
</dbReference>
<dbReference type="PANTHER" id="PTHR19139">
    <property type="entry name" value="AQUAPORIN TRANSPORTER"/>
    <property type="match status" value="1"/>
</dbReference>
<dbReference type="GO" id="GO:0005886">
    <property type="term" value="C:plasma membrane"/>
    <property type="evidence" value="ECO:0007669"/>
    <property type="project" value="TreeGrafter"/>
</dbReference>